<dbReference type="InterPro" id="IPR036554">
    <property type="entry name" value="GHMP_kinase_C_sf"/>
</dbReference>
<name>A0A941DTX6_9BACI</name>
<dbReference type="InterPro" id="IPR000870">
    <property type="entry name" value="Homoserine_kinase"/>
</dbReference>
<dbReference type="SUPFAM" id="SSF54211">
    <property type="entry name" value="Ribosomal protein S5 domain 2-like"/>
    <property type="match status" value="1"/>
</dbReference>
<evidence type="ECO:0000256" key="2">
    <source>
        <dbReference type="ARBA" id="ARBA00007370"/>
    </source>
</evidence>
<dbReference type="PROSITE" id="PS00627">
    <property type="entry name" value="GHMP_KINASES_ATP"/>
    <property type="match status" value="1"/>
</dbReference>
<evidence type="ECO:0000256" key="13">
    <source>
        <dbReference type="HAMAP-Rule" id="MF_00384"/>
    </source>
</evidence>
<keyword evidence="5 13" id="KW-0028">Amino-acid biosynthesis</keyword>
<dbReference type="PANTHER" id="PTHR20861:SF1">
    <property type="entry name" value="HOMOSERINE KINASE"/>
    <property type="match status" value="1"/>
</dbReference>
<comment type="catalytic activity">
    <reaction evidence="11 13">
        <text>L-homoserine + ATP = O-phospho-L-homoserine + ADP + H(+)</text>
        <dbReference type="Rhea" id="RHEA:13985"/>
        <dbReference type="ChEBI" id="CHEBI:15378"/>
        <dbReference type="ChEBI" id="CHEBI:30616"/>
        <dbReference type="ChEBI" id="CHEBI:57476"/>
        <dbReference type="ChEBI" id="CHEBI:57590"/>
        <dbReference type="ChEBI" id="CHEBI:456216"/>
        <dbReference type="EC" id="2.7.1.39"/>
    </reaction>
</comment>
<protein>
    <recommendedName>
        <fullName evidence="4 13">Homoserine kinase</fullName>
        <shortName evidence="13">HK</shortName>
        <shortName evidence="13">HSK</shortName>
        <ecNumber evidence="3 13">2.7.1.39</ecNumber>
    </recommendedName>
</protein>
<dbReference type="AlphaFoldDB" id="A0A941DTX6"/>
<evidence type="ECO:0000256" key="3">
    <source>
        <dbReference type="ARBA" id="ARBA00012078"/>
    </source>
</evidence>
<comment type="caution">
    <text evidence="16">The sequence shown here is derived from an EMBL/GenBank/DDBJ whole genome shotgun (WGS) entry which is preliminary data.</text>
</comment>
<dbReference type="PRINTS" id="PR00958">
    <property type="entry name" value="HOMSERKINASE"/>
</dbReference>
<dbReference type="SUPFAM" id="SSF55060">
    <property type="entry name" value="GHMP Kinase, C-terminal domain"/>
    <property type="match status" value="1"/>
</dbReference>
<evidence type="ECO:0000256" key="6">
    <source>
        <dbReference type="ARBA" id="ARBA00022679"/>
    </source>
</evidence>
<feature type="domain" description="GHMP kinase C-terminal" evidence="15">
    <location>
        <begin position="202"/>
        <end position="278"/>
    </location>
</feature>
<dbReference type="Pfam" id="PF08544">
    <property type="entry name" value="GHMP_kinases_C"/>
    <property type="match status" value="1"/>
</dbReference>
<sequence>MNGFTISVPASSANIGPGFDSLGLSLGLYLTLSVEKHSHWEIQHQSLLLPDFESYDKHFIYQIAKETAHHYGKQLPPCKVTIDSSIPLARGLGSSASAVIAGIELANQLCRLQLSLLDKLMLATEKEGHPDNVAASLVGGLVVTASTANDKINYYKWNSLNIDIITVIPDTELKTEASRSVLPEHFTRKYAASASSICNLFIVALTSHDYHLAGEMMENDLFHEPFRATLIPKYTEIKKAARSLGNYGTVISGAGPTMLVFAPKGKGQSIAGELQGQFSSYNICQVNIDTQGMKVTSGKEEVAEN</sequence>
<keyword evidence="8 13" id="KW-0547">Nucleotide-binding</keyword>
<keyword evidence="9 13" id="KW-0418">Kinase</keyword>
<comment type="pathway">
    <text evidence="1 13">Amino-acid biosynthesis; L-threonine biosynthesis; L-threonine from L-aspartate: step 4/5.</text>
</comment>
<evidence type="ECO:0000256" key="5">
    <source>
        <dbReference type="ARBA" id="ARBA00022605"/>
    </source>
</evidence>
<dbReference type="Pfam" id="PF00288">
    <property type="entry name" value="GHMP_kinases_N"/>
    <property type="match status" value="1"/>
</dbReference>
<evidence type="ECO:0000256" key="8">
    <source>
        <dbReference type="ARBA" id="ARBA00022741"/>
    </source>
</evidence>
<organism evidence="16 17">
    <name type="scientific">Virgibacillus salarius</name>
    <dbReference type="NCBI Taxonomy" id="447199"/>
    <lineage>
        <taxon>Bacteria</taxon>
        <taxon>Bacillati</taxon>
        <taxon>Bacillota</taxon>
        <taxon>Bacilli</taxon>
        <taxon>Bacillales</taxon>
        <taxon>Bacillaceae</taxon>
        <taxon>Virgibacillus</taxon>
    </lineage>
</organism>
<dbReference type="InterPro" id="IPR014721">
    <property type="entry name" value="Ribsml_uS5_D2-typ_fold_subgr"/>
</dbReference>
<accession>A0A941DTX6</accession>
<dbReference type="RefSeq" id="WP_121604418.1">
    <property type="nucleotide sequence ID" value="NZ_BAAACY010000134.1"/>
</dbReference>
<comment type="similarity">
    <text evidence="2 13">Belongs to the GHMP kinase family. Homoserine kinase subfamily.</text>
</comment>
<feature type="binding site" evidence="13">
    <location>
        <begin position="87"/>
        <end position="97"/>
    </location>
    <ligand>
        <name>ATP</name>
        <dbReference type="ChEBI" id="CHEBI:30616"/>
    </ligand>
</feature>
<evidence type="ECO:0000256" key="12">
    <source>
        <dbReference type="ARBA" id="ARBA00049954"/>
    </source>
</evidence>
<evidence type="ECO:0000313" key="17">
    <source>
        <dbReference type="Proteomes" id="UP000675284"/>
    </source>
</evidence>
<proteinExistence type="inferred from homology"/>
<dbReference type="GO" id="GO:0004413">
    <property type="term" value="F:homoserine kinase activity"/>
    <property type="evidence" value="ECO:0007669"/>
    <property type="project" value="UniProtKB-UniRule"/>
</dbReference>
<keyword evidence="13" id="KW-0963">Cytoplasm</keyword>
<dbReference type="GO" id="GO:0005737">
    <property type="term" value="C:cytoplasm"/>
    <property type="evidence" value="ECO:0007669"/>
    <property type="project" value="UniProtKB-SubCell"/>
</dbReference>
<evidence type="ECO:0000256" key="4">
    <source>
        <dbReference type="ARBA" id="ARBA00017858"/>
    </source>
</evidence>
<keyword evidence="7 13" id="KW-0791">Threonine biosynthesis</keyword>
<dbReference type="EMBL" id="JAGSOT010000030">
    <property type="protein sequence ID" value="MBR7796600.1"/>
    <property type="molecule type" value="Genomic_DNA"/>
</dbReference>
<dbReference type="InterPro" id="IPR020568">
    <property type="entry name" value="Ribosomal_Su5_D2-typ_SF"/>
</dbReference>
<dbReference type="NCBIfam" id="TIGR00191">
    <property type="entry name" value="thrB"/>
    <property type="match status" value="1"/>
</dbReference>
<keyword evidence="10 13" id="KW-0067">ATP-binding</keyword>
<evidence type="ECO:0000256" key="9">
    <source>
        <dbReference type="ARBA" id="ARBA00022777"/>
    </source>
</evidence>
<dbReference type="Proteomes" id="UP000675284">
    <property type="component" value="Unassembled WGS sequence"/>
</dbReference>
<dbReference type="PIRSF" id="PIRSF000676">
    <property type="entry name" value="Homoser_kin"/>
    <property type="match status" value="1"/>
</dbReference>
<gene>
    <name evidence="13" type="primary">thrB</name>
    <name evidence="16" type="ORF">KCX74_11180</name>
</gene>
<comment type="function">
    <text evidence="12 13">Catalyzes the ATP-dependent phosphorylation of L-homoserine to L-homoserine phosphate.</text>
</comment>
<dbReference type="Gene3D" id="3.30.230.10">
    <property type="match status" value="1"/>
</dbReference>
<dbReference type="PANTHER" id="PTHR20861">
    <property type="entry name" value="HOMOSERINE/4-DIPHOSPHOCYTIDYL-2-C-METHYL-D-ERYTHRITOL KINASE"/>
    <property type="match status" value="1"/>
</dbReference>
<evidence type="ECO:0000313" key="16">
    <source>
        <dbReference type="EMBL" id="MBR7796600.1"/>
    </source>
</evidence>
<dbReference type="InterPro" id="IPR013750">
    <property type="entry name" value="GHMP_kinase_C_dom"/>
</dbReference>
<dbReference type="InterPro" id="IPR006203">
    <property type="entry name" value="GHMP_knse_ATP-bd_CS"/>
</dbReference>
<keyword evidence="17" id="KW-1185">Reference proteome</keyword>
<dbReference type="GO" id="GO:0009088">
    <property type="term" value="P:threonine biosynthetic process"/>
    <property type="evidence" value="ECO:0007669"/>
    <property type="project" value="UniProtKB-UniRule"/>
</dbReference>
<evidence type="ECO:0000256" key="7">
    <source>
        <dbReference type="ARBA" id="ARBA00022697"/>
    </source>
</evidence>
<dbReference type="Gene3D" id="3.30.70.890">
    <property type="entry name" value="GHMP kinase, C-terminal domain"/>
    <property type="match status" value="1"/>
</dbReference>
<evidence type="ECO:0000256" key="11">
    <source>
        <dbReference type="ARBA" id="ARBA00049375"/>
    </source>
</evidence>
<keyword evidence="6 13" id="KW-0808">Transferase</keyword>
<dbReference type="GO" id="GO:0005524">
    <property type="term" value="F:ATP binding"/>
    <property type="evidence" value="ECO:0007669"/>
    <property type="project" value="UniProtKB-UniRule"/>
</dbReference>
<reference evidence="16" key="1">
    <citation type="submission" date="2021-04" db="EMBL/GenBank/DDBJ databases">
        <title>Isolation and polyphasic classification of algal microorganism.</title>
        <authorList>
            <person name="Wang S."/>
        </authorList>
    </citation>
    <scope>NUCLEOTIDE SEQUENCE</scope>
    <source>
        <strain evidence="16">720a</strain>
    </source>
</reference>
<dbReference type="InterPro" id="IPR006204">
    <property type="entry name" value="GHMP_kinase_N_dom"/>
</dbReference>
<comment type="subcellular location">
    <subcellularLocation>
        <location evidence="13">Cytoplasm</location>
    </subcellularLocation>
</comment>
<evidence type="ECO:0000256" key="10">
    <source>
        <dbReference type="ARBA" id="ARBA00022840"/>
    </source>
</evidence>
<evidence type="ECO:0000256" key="1">
    <source>
        <dbReference type="ARBA" id="ARBA00005015"/>
    </source>
</evidence>
<evidence type="ECO:0000259" key="15">
    <source>
        <dbReference type="Pfam" id="PF08544"/>
    </source>
</evidence>
<evidence type="ECO:0000259" key="14">
    <source>
        <dbReference type="Pfam" id="PF00288"/>
    </source>
</evidence>
<dbReference type="EC" id="2.7.1.39" evidence="3 13"/>
<dbReference type="HAMAP" id="MF_00384">
    <property type="entry name" value="Homoser_kinase"/>
    <property type="match status" value="1"/>
</dbReference>
<feature type="domain" description="GHMP kinase N-terminal" evidence="14">
    <location>
        <begin position="59"/>
        <end position="140"/>
    </location>
</feature>